<evidence type="ECO:0000256" key="1">
    <source>
        <dbReference type="SAM" id="Phobius"/>
    </source>
</evidence>
<dbReference type="PANTHER" id="PTHR41795">
    <property type="entry name" value="EXOPOLYSACCHARIDE SYNTHESIS PROTEIN"/>
    <property type="match status" value="1"/>
</dbReference>
<sequence length="202" mass="21505">MNDTSRSHTPEGVGAVLDQLADAARDTDAVRVGEIADRFGGRGFGPFLLLPALIEISPIGGIPGLPTVLALIIAVFAVQILLGRERLWLPRFIKERTLSARRVAEAVAKLRPLALWLDRWFHGRLELLVTAPFVKGAAVIVILACLSVPFLELLPFASTIPMAVVIVFGLAMTVRDGLLMALGYAATLLGAFGLWAIAGSGS</sequence>
<keyword evidence="1" id="KW-0812">Transmembrane</keyword>
<gene>
    <name evidence="2" type="ORF">SAMN05192530_107132</name>
</gene>
<dbReference type="InterPro" id="IPR010331">
    <property type="entry name" value="ExoD"/>
</dbReference>
<keyword evidence="1" id="KW-1133">Transmembrane helix</keyword>
<feature type="transmembrane region" description="Helical" evidence="1">
    <location>
        <begin position="156"/>
        <end position="174"/>
    </location>
</feature>
<dbReference type="AlphaFoldDB" id="A0A1H0K737"/>
<dbReference type="EMBL" id="FNIT01000007">
    <property type="protein sequence ID" value="SDO51868.1"/>
    <property type="molecule type" value="Genomic_DNA"/>
</dbReference>
<dbReference type="OrthoDB" id="7949130at2"/>
<reference evidence="2 3" key="1">
    <citation type="submission" date="2016-10" db="EMBL/GenBank/DDBJ databases">
        <authorList>
            <person name="de Groot N.N."/>
        </authorList>
    </citation>
    <scope>NUCLEOTIDE SEQUENCE [LARGE SCALE GENOMIC DNA]</scope>
    <source>
        <strain evidence="3">L7-484,KACC 16230,DSM 25025</strain>
    </source>
</reference>
<proteinExistence type="predicted"/>
<name>A0A1H0K737_9HYPH</name>
<dbReference type="Proteomes" id="UP000198793">
    <property type="component" value="Unassembled WGS sequence"/>
</dbReference>
<feature type="transmembrane region" description="Helical" evidence="1">
    <location>
        <begin position="181"/>
        <end position="198"/>
    </location>
</feature>
<accession>A0A1H0K737</accession>
<feature type="transmembrane region" description="Helical" evidence="1">
    <location>
        <begin position="127"/>
        <end position="150"/>
    </location>
</feature>
<organism evidence="2 3">
    <name type="scientific">Aureimonas jatrophae</name>
    <dbReference type="NCBI Taxonomy" id="1166073"/>
    <lineage>
        <taxon>Bacteria</taxon>
        <taxon>Pseudomonadati</taxon>
        <taxon>Pseudomonadota</taxon>
        <taxon>Alphaproteobacteria</taxon>
        <taxon>Hyphomicrobiales</taxon>
        <taxon>Aurantimonadaceae</taxon>
        <taxon>Aureimonas</taxon>
    </lineage>
</organism>
<dbReference type="RefSeq" id="WP_090675152.1">
    <property type="nucleotide sequence ID" value="NZ_FNIT01000007.1"/>
</dbReference>
<dbReference type="PIRSF" id="PIRSF033239">
    <property type="entry name" value="ExoD"/>
    <property type="match status" value="1"/>
</dbReference>
<evidence type="ECO:0000313" key="3">
    <source>
        <dbReference type="Proteomes" id="UP000198793"/>
    </source>
</evidence>
<protein>
    <submittedName>
        <fullName evidence="2">Uncharacterized conserved protein</fullName>
    </submittedName>
</protein>
<dbReference type="STRING" id="1166073.SAMN05192530_107132"/>
<keyword evidence="3" id="KW-1185">Reference proteome</keyword>
<feature type="transmembrane region" description="Helical" evidence="1">
    <location>
        <begin position="59"/>
        <end position="82"/>
    </location>
</feature>
<evidence type="ECO:0000313" key="2">
    <source>
        <dbReference type="EMBL" id="SDO51868.1"/>
    </source>
</evidence>
<dbReference type="Pfam" id="PF06055">
    <property type="entry name" value="ExoD"/>
    <property type="match status" value="1"/>
</dbReference>
<keyword evidence="1" id="KW-0472">Membrane</keyword>
<dbReference type="PANTHER" id="PTHR41795:SF1">
    <property type="entry name" value="EXOPOLYSACCHARIDE SYNTHESIS PROTEIN"/>
    <property type="match status" value="1"/>
</dbReference>